<evidence type="ECO:0000256" key="1">
    <source>
        <dbReference type="SAM" id="MobiDB-lite"/>
    </source>
</evidence>
<feature type="compositionally biased region" description="Low complexity" evidence="1">
    <location>
        <begin position="121"/>
        <end position="130"/>
    </location>
</feature>
<feature type="region of interest" description="Disordered" evidence="1">
    <location>
        <begin position="103"/>
        <end position="154"/>
    </location>
</feature>
<comment type="caution">
    <text evidence="2">The sequence shown here is derived from an EMBL/GenBank/DDBJ whole genome shotgun (WGS) entry which is preliminary data.</text>
</comment>
<proteinExistence type="predicted"/>
<feature type="compositionally biased region" description="Acidic residues" evidence="1">
    <location>
        <begin position="131"/>
        <end position="140"/>
    </location>
</feature>
<name>A0A9W9ZNN0_9CNID</name>
<gene>
    <name evidence="2" type="ORF">OS493_020218</name>
</gene>
<sequence>MTIGFQLITEKDVADLIKDLEIIKLETIHAKLEEQNELLEKMPTNEDIENMQEKLSLLIKELPSRDEMSSRFDALEELVLRVAENLKEELKPVLQVNGASASIGPAAECQPKDEERGDQMSENSSSGVSDDCSDSVEDFLENQSSSERHGHPRVKGINPSIVRLKTQVPFVIEFDGKLPGDVESGRADFATLGVVKLMKADDDCNLFGIRTPSSSKEGLFKVKIYSQDGSFLGETEILYIDLVDEVLKQALSNRDILKKFLKLAITCVDENSEGSSCDTLNSTDVGFSSEKKSSLSVLLLQNNNLFLSNLSVIGGFELTLRDLSLVASHWHSSS</sequence>
<reference evidence="2" key="1">
    <citation type="submission" date="2023-01" db="EMBL/GenBank/DDBJ databases">
        <title>Genome assembly of the deep-sea coral Lophelia pertusa.</title>
        <authorList>
            <person name="Herrera S."/>
            <person name="Cordes E."/>
        </authorList>
    </citation>
    <scope>NUCLEOTIDE SEQUENCE</scope>
    <source>
        <strain evidence="2">USNM1676648</strain>
        <tissue evidence="2">Polyp</tissue>
    </source>
</reference>
<accession>A0A9W9ZNN0</accession>
<dbReference type="AlphaFoldDB" id="A0A9W9ZNN0"/>
<dbReference type="Proteomes" id="UP001163046">
    <property type="component" value="Unassembled WGS sequence"/>
</dbReference>
<organism evidence="2 3">
    <name type="scientific">Desmophyllum pertusum</name>
    <dbReference type="NCBI Taxonomy" id="174260"/>
    <lineage>
        <taxon>Eukaryota</taxon>
        <taxon>Metazoa</taxon>
        <taxon>Cnidaria</taxon>
        <taxon>Anthozoa</taxon>
        <taxon>Hexacorallia</taxon>
        <taxon>Scleractinia</taxon>
        <taxon>Caryophylliina</taxon>
        <taxon>Caryophylliidae</taxon>
        <taxon>Desmophyllum</taxon>
    </lineage>
</organism>
<feature type="compositionally biased region" description="Basic and acidic residues" evidence="1">
    <location>
        <begin position="110"/>
        <end position="119"/>
    </location>
</feature>
<evidence type="ECO:0000313" key="2">
    <source>
        <dbReference type="EMBL" id="KAJ7384640.1"/>
    </source>
</evidence>
<keyword evidence="3" id="KW-1185">Reference proteome</keyword>
<dbReference type="EMBL" id="MU825885">
    <property type="protein sequence ID" value="KAJ7384640.1"/>
    <property type="molecule type" value="Genomic_DNA"/>
</dbReference>
<protein>
    <submittedName>
        <fullName evidence="2">Uncharacterized protein</fullName>
    </submittedName>
</protein>
<evidence type="ECO:0000313" key="3">
    <source>
        <dbReference type="Proteomes" id="UP001163046"/>
    </source>
</evidence>